<dbReference type="Pfam" id="PF15047">
    <property type="entry name" value="DUF4533"/>
    <property type="match status" value="1"/>
</dbReference>
<dbReference type="Ensembl" id="ENSOGAT00000010522.1">
    <property type="protein sequence ID" value="ENSOGAP00000009415.1"/>
    <property type="gene ID" value="ENSOGAG00000010524.1"/>
</dbReference>
<dbReference type="HOGENOM" id="CLU_1124225_0_0_1"/>
<proteinExistence type="predicted"/>
<dbReference type="AlphaFoldDB" id="H0X2V8"/>
<dbReference type="FunCoup" id="H0X2V8">
    <property type="interactions" value="10"/>
</dbReference>
<feature type="compositionally biased region" description="Basic and acidic residues" evidence="1">
    <location>
        <begin position="162"/>
        <end position="175"/>
    </location>
</feature>
<dbReference type="OMA" id="MKFPIMN"/>
<feature type="region of interest" description="Disordered" evidence="1">
    <location>
        <begin position="162"/>
        <end position="182"/>
    </location>
</feature>
<evidence type="ECO:0000256" key="1">
    <source>
        <dbReference type="SAM" id="MobiDB-lite"/>
    </source>
</evidence>
<dbReference type="RefSeq" id="XP_003797834.1">
    <property type="nucleotide sequence ID" value="XM_003797786.1"/>
</dbReference>
<reference evidence="2" key="3">
    <citation type="submission" date="2025-09" db="UniProtKB">
        <authorList>
            <consortium name="Ensembl"/>
        </authorList>
    </citation>
    <scope>IDENTIFICATION</scope>
</reference>
<name>H0X2V8_OTOGA</name>
<evidence type="ECO:0000313" key="3">
    <source>
        <dbReference type="Proteomes" id="UP000005225"/>
    </source>
</evidence>
<reference evidence="3" key="1">
    <citation type="submission" date="2011-03" db="EMBL/GenBank/DDBJ databases">
        <title>Version 3 of the genome sequence of Otolemur garnettii (Bushbaby).</title>
        <authorList>
            <consortium name="The Broad Institute Genome Sequencing Platform"/>
            <person name="Di Palma F."/>
            <person name="Johnson J."/>
            <person name="Lander E.S."/>
            <person name="Lindblad-Toh K."/>
            <person name="Jaffe D.B."/>
            <person name="Gnerre S."/>
            <person name="MacCallum I."/>
            <person name="Przybylski D."/>
            <person name="Ribeiro F.J."/>
            <person name="Burton J.N."/>
            <person name="Walker B.J."/>
            <person name="Sharpe T."/>
            <person name="Hall G."/>
        </authorList>
    </citation>
    <scope>NUCLEOTIDE SEQUENCE [LARGE SCALE GENOMIC DNA]</scope>
</reference>
<protein>
    <submittedName>
        <fullName evidence="2">Chromosome 12 open reading frame 60</fullName>
    </submittedName>
</protein>
<dbReference type="Proteomes" id="UP000005225">
    <property type="component" value="Unassembled WGS sequence"/>
</dbReference>
<accession>H0X2V8</accession>
<dbReference type="eggNOG" id="ENOG502S734">
    <property type="taxonomic scope" value="Eukaryota"/>
</dbReference>
<sequence length="244" mass="27349">MSSEPEKDKERLAEAAKTFFFHIKDLTSFTNTLIKSFNHNMDTQILLVAMQENSNIQDFFEQMLKTLKDMRSVVDEKYKSIQMDSLSSKIATAMSSVVEKNINVKELQDSAKEIFKNVQTPVLVSALHGGNVLGNLESSLSLLLKLPIMNLQLSDFYREDAKEQSDATTSKKSESPRPSPTTATDILKKLQEALKIKDANNPMQTAADLLEQIVNDMGPIIEVFQKAVNIVETDITAFKKADDK</sequence>
<dbReference type="GeneTree" id="ENSGT00390000003800"/>
<dbReference type="InterPro" id="IPR027895">
    <property type="entry name" value="DUF4533"/>
</dbReference>
<reference evidence="2" key="2">
    <citation type="submission" date="2025-08" db="UniProtKB">
        <authorList>
            <consortium name="Ensembl"/>
        </authorList>
    </citation>
    <scope>IDENTIFICATION</scope>
</reference>
<keyword evidence="3" id="KW-1185">Reference proteome</keyword>
<evidence type="ECO:0000313" key="2">
    <source>
        <dbReference type="Ensembl" id="ENSOGAP00000009415.1"/>
    </source>
</evidence>
<dbReference type="EMBL" id="AAQR03139415">
    <property type="status" value="NOT_ANNOTATED_CDS"/>
    <property type="molecule type" value="Genomic_DNA"/>
</dbReference>
<dbReference type="OrthoDB" id="6112619at2759"/>
<dbReference type="KEGG" id="oga:100941176"/>
<dbReference type="InParanoid" id="H0X2V8"/>
<dbReference type="PANTHER" id="PTHR36289">
    <property type="entry name" value="CHROMOSOME 12 OPEN READING FRAME 60"/>
    <property type="match status" value="1"/>
</dbReference>
<dbReference type="PANTHER" id="PTHR36289:SF1">
    <property type="entry name" value="CHROMOSOME 12 OPEN READING FRAME 60"/>
    <property type="match status" value="1"/>
</dbReference>
<organism evidence="2 3">
    <name type="scientific">Otolemur garnettii</name>
    <name type="common">Small-eared galago</name>
    <name type="synonym">Garnett's greater bushbaby</name>
    <dbReference type="NCBI Taxonomy" id="30611"/>
    <lineage>
        <taxon>Eukaryota</taxon>
        <taxon>Metazoa</taxon>
        <taxon>Chordata</taxon>
        <taxon>Craniata</taxon>
        <taxon>Vertebrata</taxon>
        <taxon>Euteleostomi</taxon>
        <taxon>Mammalia</taxon>
        <taxon>Eutheria</taxon>
        <taxon>Euarchontoglires</taxon>
        <taxon>Primates</taxon>
        <taxon>Strepsirrhini</taxon>
        <taxon>Lorisiformes</taxon>
        <taxon>Galagidae</taxon>
        <taxon>Otolemur</taxon>
    </lineage>
</organism>
<dbReference type="GeneID" id="100941176"/>
<gene>
    <name evidence="2" type="primary">CUNH12orf60</name>
</gene>